<protein>
    <recommendedName>
        <fullName evidence="3">F-box domain-containing protein</fullName>
    </recommendedName>
</protein>
<accession>A0AAV9J3N0</accession>
<dbReference type="EMBL" id="JAVFHQ010000092">
    <property type="protein sequence ID" value="KAK4539491.1"/>
    <property type="molecule type" value="Genomic_DNA"/>
</dbReference>
<comment type="caution">
    <text evidence="1">The sequence shown here is derived from an EMBL/GenBank/DDBJ whole genome shotgun (WGS) entry which is preliminary data.</text>
</comment>
<name>A0AAV9J3N0_9PEZI</name>
<sequence>MEASPFAKLPLELGLDIYELVLYHRCAFRLGRQVSAKSRCKNMVWMSDKKPQHLLALTMVGNKIRSEALPAFFSINRFIISTAIRAVSGQWSISQNSNYSMELTACKRWLKLIGRQNASTIKYFGIESITWHIRQLESPSGRWWNHARIIEDRYLHRASLRSSATHAAIRVWILPEWNHNDKSVCPVEGEINQRSYVVAAFSMPTCDKSQARLAVETEVKQKLEMLEGHEKHVGCWVASHLPELKRGLEIAYKNLMGVLRDSAPKKV</sequence>
<dbReference type="Proteomes" id="UP001324427">
    <property type="component" value="Unassembled WGS sequence"/>
</dbReference>
<evidence type="ECO:0008006" key="3">
    <source>
        <dbReference type="Google" id="ProtNLM"/>
    </source>
</evidence>
<reference evidence="1 2" key="1">
    <citation type="submission" date="2021-11" db="EMBL/GenBank/DDBJ databases">
        <title>Black yeast isolated from Biological Soil Crust.</title>
        <authorList>
            <person name="Kurbessoian T."/>
        </authorList>
    </citation>
    <scope>NUCLEOTIDE SEQUENCE [LARGE SCALE GENOMIC DNA]</scope>
    <source>
        <strain evidence="1 2">CCFEE 5522</strain>
    </source>
</reference>
<evidence type="ECO:0000313" key="1">
    <source>
        <dbReference type="EMBL" id="KAK4539491.1"/>
    </source>
</evidence>
<gene>
    <name evidence="1" type="ORF">LTR36_010889</name>
</gene>
<proteinExistence type="predicted"/>
<evidence type="ECO:0000313" key="2">
    <source>
        <dbReference type="Proteomes" id="UP001324427"/>
    </source>
</evidence>
<dbReference type="AlphaFoldDB" id="A0AAV9J3N0"/>
<keyword evidence="2" id="KW-1185">Reference proteome</keyword>
<organism evidence="1 2">
    <name type="scientific">Oleoguttula mirabilis</name>
    <dbReference type="NCBI Taxonomy" id="1507867"/>
    <lineage>
        <taxon>Eukaryota</taxon>
        <taxon>Fungi</taxon>
        <taxon>Dikarya</taxon>
        <taxon>Ascomycota</taxon>
        <taxon>Pezizomycotina</taxon>
        <taxon>Dothideomycetes</taxon>
        <taxon>Dothideomycetidae</taxon>
        <taxon>Mycosphaerellales</taxon>
        <taxon>Teratosphaeriaceae</taxon>
        <taxon>Oleoguttula</taxon>
    </lineage>
</organism>